<name>A0A1G5RQ69_PSEXY</name>
<sequence>MNNSLVSVVMPVYNTGELLNESIGNILNQTYTNIELLCVDDASDDALTKDILNGYAEHDDRVKLTFLDENVGAGGARNVGLKKAKGKYILFFDSDDSANYEMIEKMYILSEEHQLDMCVCAAIVVDSDTDGYIGVVIPTNIAGVTDKVFSLDELGIDGLTYWNPAPWNKLIRTEFILENKIEFQEIPSCNDVYFSTLCALNAKKIMYCENGNPLVKYRSGRKNQITENKKVTNLKVVFETLFDRVSSFSEMEKGQVLVEFVHLAESELKYAADSSEKELLYQNVCDYITQHYVKAIAESNKYKIVQSFINNPNSYNWLKDENECNVTLEHIQKKVSKGETIIIWGYGKNGTDLDRLLYEDGNEYEVLIADNKNIMVGGKTKYGSIIISTSEALSGGRYIAATNREIREFLEDQGRVAQERIIKGYK</sequence>
<dbReference type="RefSeq" id="WP_176757557.1">
    <property type="nucleotide sequence ID" value="NZ_FMWK01000001.1"/>
</dbReference>
<dbReference type="InterPro" id="IPR029044">
    <property type="entry name" value="Nucleotide-diphossugar_trans"/>
</dbReference>
<keyword evidence="2" id="KW-0808">Transferase</keyword>
<dbReference type="Gene3D" id="3.90.550.10">
    <property type="entry name" value="Spore Coat Polysaccharide Biosynthesis Protein SpsA, Chain A"/>
    <property type="match status" value="1"/>
</dbReference>
<dbReference type="GO" id="GO:0016758">
    <property type="term" value="F:hexosyltransferase activity"/>
    <property type="evidence" value="ECO:0007669"/>
    <property type="project" value="UniProtKB-ARBA"/>
</dbReference>
<protein>
    <submittedName>
        <fullName evidence="2">Glycosyl transferase family 2</fullName>
    </submittedName>
</protein>
<dbReference type="PANTHER" id="PTHR22916">
    <property type="entry name" value="GLYCOSYLTRANSFERASE"/>
    <property type="match status" value="1"/>
</dbReference>
<dbReference type="AlphaFoldDB" id="A0A1G5RQ69"/>
<accession>A0A1G5RQ69</accession>
<dbReference type="InterPro" id="IPR001173">
    <property type="entry name" value="Glyco_trans_2-like"/>
</dbReference>
<dbReference type="Pfam" id="PF00535">
    <property type="entry name" value="Glycos_transf_2"/>
    <property type="match status" value="1"/>
</dbReference>
<dbReference type="EMBL" id="FMWK01000001">
    <property type="protein sequence ID" value="SCZ76096.1"/>
    <property type="molecule type" value="Genomic_DNA"/>
</dbReference>
<evidence type="ECO:0000259" key="1">
    <source>
        <dbReference type="Pfam" id="PF00535"/>
    </source>
</evidence>
<feature type="domain" description="Glycosyltransferase 2-like" evidence="1">
    <location>
        <begin position="7"/>
        <end position="133"/>
    </location>
</feature>
<dbReference type="SUPFAM" id="SSF53448">
    <property type="entry name" value="Nucleotide-diphospho-sugar transferases"/>
    <property type="match status" value="1"/>
</dbReference>
<proteinExistence type="predicted"/>
<dbReference type="Proteomes" id="UP000199428">
    <property type="component" value="Unassembled WGS sequence"/>
</dbReference>
<gene>
    <name evidence="2" type="ORF">SAMN02910350_00077</name>
</gene>
<organism evidence="2 3">
    <name type="scientific">Pseudobutyrivibrio xylanivorans</name>
    <dbReference type="NCBI Taxonomy" id="185007"/>
    <lineage>
        <taxon>Bacteria</taxon>
        <taxon>Bacillati</taxon>
        <taxon>Bacillota</taxon>
        <taxon>Clostridia</taxon>
        <taxon>Lachnospirales</taxon>
        <taxon>Lachnospiraceae</taxon>
        <taxon>Pseudobutyrivibrio</taxon>
    </lineage>
</organism>
<evidence type="ECO:0000313" key="3">
    <source>
        <dbReference type="Proteomes" id="UP000199428"/>
    </source>
</evidence>
<reference evidence="2 3" key="1">
    <citation type="submission" date="2016-10" db="EMBL/GenBank/DDBJ databases">
        <authorList>
            <person name="de Groot N.N."/>
        </authorList>
    </citation>
    <scope>NUCLEOTIDE SEQUENCE [LARGE SCALE GENOMIC DNA]</scope>
    <source>
        <strain evidence="2 3">DSM 10317</strain>
    </source>
</reference>
<dbReference type="PANTHER" id="PTHR22916:SF3">
    <property type="entry name" value="UDP-GLCNAC:BETAGAL BETA-1,3-N-ACETYLGLUCOSAMINYLTRANSFERASE-LIKE PROTEIN 1"/>
    <property type="match status" value="1"/>
</dbReference>
<evidence type="ECO:0000313" key="2">
    <source>
        <dbReference type="EMBL" id="SCZ76096.1"/>
    </source>
</evidence>